<evidence type="ECO:0000313" key="3">
    <source>
        <dbReference type="Proteomes" id="UP001157160"/>
    </source>
</evidence>
<feature type="transmembrane region" description="Helical" evidence="1">
    <location>
        <begin position="99"/>
        <end position="118"/>
    </location>
</feature>
<dbReference type="Pfam" id="PF03594">
    <property type="entry name" value="BenE"/>
    <property type="match status" value="1"/>
</dbReference>
<feature type="transmembrane region" description="Helical" evidence="1">
    <location>
        <begin position="294"/>
        <end position="317"/>
    </location>
</feature>
<dbReference type="PANTHER" id="PTHR30199">
    <property type="entry name" value="MFS FAMILY TRANSPORTER, PREDICTED SUBSTRATE BENZOATE"/>
    <property type="match status" value="1"/>
</dbReference>
<feature type="transmembrane region" description="Helical" evidence="1">
    <location>
        <begin position="252"/>
        <end position="282"/>
    </location>
</feature>
<accession>A0AA37UEQ3</accession>
<gene>
    <name evidence="2" type="ORF">GCM10025874_14480</name>
</gene>
<proteinExistence type="predicted"/>
<keyword evidence="1" id="KW-0472">Membrane</keyword>
<feature type="transmembrane region" description="Helical" evidence="1">
    <location>
        <begin position="355"/>
        <end position="388"/>
    </location>
</feature>
<feature type="transmembrane region" description="Helical" evidence="1">
    <location>
        <begin position="20"/>
        <end position="42"/>
    </location>
</feature>
<dbReference type="GO" id="GO:0005886">
    <property type="term" value="C:plasma membrane"/>
    <property type="evidence" value="ECO:0007669"/>
    <property type="project" value="TreeGrafter"/>
</dbReference>
<organism evidence="2 3">
    <name type="scientific">Arenivirga flava</name>
    <dbReference type="NCBI Taxonomy" id="1930060"/>
    <lineage>
        <taxon>Bacteria</taxon>
        <taxon>Bacillati</taxon>
        <taxon>Actinomycetota</taxon>
        <taxon>Actinomycetes</taxon>
        <taxon>Micrococcales</taxon>
        <taxon>Microbacteriaceae</taxon>
        <taxon>Arenivirga</taxon>
    </lineage>
</organism>
<name>A0AA37UEQ3_9MICO</name>
<dbReference type="PANTHER" id="PTHR30199:SF0">
    <property type="entry name" value="INNER MEMBRANE PROTEIN YDCO"/>
    <property type="match status" value="1"/>
</dbReference>
<sequence length="394" mass="39238">MTSAPPAPRPSIVQPIATGLVATVTGFASTFAILLAGVAAVGADAAQASSGLLAVCLAIGVGTIVLSLRHRMPLMLAWSTPGAALLLATTDVTDRFGEAVAAFLVAAGLIMLTGLWPAFGRLVARIPRSIAGAMLAGIVFPLALAPVQAAVEIPLLALPIIALWLALFRWAPRWATPAALILAVALVAVTAEDGWLDGARLTPQLVLVPPAFDPVAVLGIALPLYVVTMAGQNIPGMAVVSSFGYPVPSRSALLTSGAGSAIGALGGGITVNLAAITAALAAGPEGAPEPERRWIASLSAGVGYLVLAPLAGVAAALVAASPPLLIQSVAGLALLSALVGAVVSAVEVPRQRTAAIATFLVTASGIAVVGIGSAFWGLLIGGIVLLATTRPARR</sequence>
<keyword evidence="1" id="KW-1133">Transmembrane helix</keyword>
<comment type="caution">
    <text evidence="2">The sequence shown here is derived from an EMBL/GenBank/DDBJ whole genome shotgun (WGS) entry which is preliminary data.</text>
</comment>
<dbReference type="RefSeq" id="WP_284231528.1">
    <property type="nucleotide sequence ID" value="NZ_BSUL01000001.1"/>
</dbReference>
<dbReference type="EMBL" id="BSUL01000001">
    <property type="protein sequence ID" value="GMA28195.1"/>
    <property type="molecule type" value="Genomic_DNA"/>
</dbReference>
<feature type="transmembrane region" description="Helical" evidence="1">
    <location>
        <begin position="178"/>
        <end position="196"/>
    </location>
</feature>
<reference evidence="2 3" key="1">
    <citation type="journal article" date="2014" name="Int. J. Syst. Evol. Microbiol.">
        <title>Complete genome sequence of Corynebacterium casei LMG S-19264T (=DSM 44701T), isolated from a smear-ripened cheese.</title>
        <authorList>
            <consortium name="US DOE Joint Genome Institute (JGI-PGF)"/>
            <person name="Walter F."/>
            <person name="Albersmeier A."/>
            <person name="Kalinowski J."/>
            <person name="Ruckert C."/>
        </authorList>
    </citation>
    <scope>NUCLEOTIDE SEQUENCE [LARGE SCALE GENOMIC DNA]</scope>
    <source>
        <strain evidence="2 3">NBRC 112289</strain>
    </source>
</reference>
<dbReference type="AlphaFoldDB" id="A0AA37UEQ3"/>
<feature type="transmembrane region" description="Helical" evidence="1">
    <location>
        <begin position="324"/>
        <end position="343"/>
    </location>
</feature>
<keyword evidence="3" id="KW-1185">Reference proteome</keyword>
<protein>
    <submittedName>
        <fullName evidence="2">Benzoate transporter</fullName>
    </submittedName>
</protein>
<feature type="transmembrane region" description="Helical" evidence="1">
    <location>
        <begin position="130"/>
        <end position="147"/>
    </location>
</feature>
<dbReference type="InterPro" id="IPR004711">
    <property type="entry name" value="Benzoate_Transporter"/>
</dbReference>
<feature type="transmembrane region" description="Helical" evidence="1">
    <location>
        <begin position="153"/>
        <end position="171"/>
    </location>
</feature>
<dbReference type="GO" id="GO:0042925">
    <property type="term" value="F:benzoate transmembrane transporter activity"/>
    <property type="evidence" value="ECO:0007669"/>
    <property type="project" value="InterPro"/>
</dbReference>
<feature type="transmembrane region" description="Helical" evidence="1">
    <location>
        <begin position="216"/>
        <end position="240"/>
    </location>
</feature>
<keyword evidence="1" id="KW-0812">Transmembrane</keyword>
<dbReference type="Proteomes" id="UP001157160">
    <property type="component" value="Unassembled WGS sequence"/>
</dbReference>
<evidence type="ECO:0000256" key="1">
    <source>
        <dbReference type="SAM" id="Phobius"/>
    </source>
</evidence>
<feature type="transmembrane region" description="Helical" evidence="1">
    <location>
        <begin position="48"/>
        <end position="68"/>
    </location>
</feature>
<evidence type="ECO:0000313" key="2">
    <source>
        <dbReference type="EMBL" id="GMA28195.1"/>
    </source>
</evidence>
<dbReference type="NCBIfam" id="TIGR00843">
    <property type="entry name" value="benE"/>
    <property type="match status" value="1"/>
</dbReference>